<feature type="domain" description="DM2" evidence="2">
    <location>
        <begin position="1"/>
        <end position="72"/>
    </location>
</feature>
<gene>
    <name evidence="3" type="ORF">BUALT_Bualt15G0094700</name>
</gene>
<sequence>MEFLASIGKNNSEKLSQDDVRSIINGYAKENKLIHPEKKKTIRCDARLEKLFKRKTINKFRVYFLLEDHFTENQDASEEDVVEYDSENDNANIPSACKRQKRVDVEKKPEKVENDVDQCCFAAIIDKNLKLVYLKRSVLYELLKEPESFEEKAIGSFVRAKSDPYDYRSRNSYQLMQVKVVPDISELQSNNGDVKMEMKNDEGSPTPILQSNNAVPGTAGKQLEDGLEGKTWWILGPGGEKYKSSLSFMKHYNDSSAFASKFKVWKEDQSEKDAISLPEAISNAFPKM</sequence>
<dbReference type="SMART" id="SM00719">
    <property type="entry name" value="Plus3"/>
    <property type="match status" value="1"/>
</dbReference>
<dbReference type="CDD" id="cd10567">
    <property type="entry name" value="SWIB-MDM2_like"/>
    <property type="match status" value="1"/>
</dbReference>
<dbReference type="PANTHER" id="PTHR46851:SF11">
    <property type="entry name" value="GYF DOMAIN-CONTAINING PROTEIN"/>
    <property type="match status" value="1"/>
</dbReference>
<dbReference type="InterPro" id="IPR035445">
    <property type="entry name" value="GYF-like_dom_sf"/>
</dbReference>
<dbReference type="InterPro" id="IPR036128">
    <property type="entry name" value="Plus3-like_sf"/>
</dbReference>
<dbReference type="GO" id="GO:0003677">
    <property type="term" value="F:DNA binding"/>
    <property type="evidence" value="ECO:0007669"/>
    <property type="project" value="InterPro"/>
</dbReference>
<dbReference type="SUPFAM" id="SSF159042">
    <property type="entry name" value="Plus3-like"/>
    <property type="match status" value="1"/>
</dbReference>
<dbReference type="InterPro" id="IPR045894">
    <property type="entry name" value="At5g08430-like"/>
</dbReference>
<dbReference type="Pfam" id="PF02201">
    <property type="entry name" value="SWIB"/>
    <property type="match status" value="1"/>
</dbReference>
<dbReference type="InterPro" id="IPR004343">
    <property type="entry name" value="Plus-3_dom"/>
</dbReference>
<dbReference type="AlphaFoldDB" id="A0AAV6WEG4"/>
<comment type="caution">
    <text evidence="3">The sequence shown here is derived from an EMBL/GenBank/DDBJ whole genome shotgun (WGS) entry which is preliminary data.</text>
</comment>
<evidence type="ECO:0000313" key="3">
    <source>
        <dbReference type="EMBL" id="KAG8368901.1"/>
    </source>
</evidence>
<dbReference type="PROSITE" id="PS51925">
    <property type="entry name" value="SWIB_MDM2"/>
    <property type="match status" value="1"/>
</dbReference>
<feature type="domain" description="Plus3" evidence="1">
    <location>
        <begin position="123"/>
        <end position="288"/>
    </location>
</feature>
<dbReference type="InterPro" id="IPR003121">
    <property type="entry name" value="SWIB_MDM2_domain"/>
</dbReference>
<dbReference type="Gene3D" id="3.90.70.200">
    <property type="entry name" value="Plus-3 domain"/>
    <property type="match status" value="1"/>
</dbReference>
<evidence type="ECO:0000313" key="4">
    <source>
        <dbReference type="Proteomes" id="UP000826271"/>
    </source>
</evidence>
<protein>
    <submittedName>
        <fullName evidence="3">Uncharacterized protein</fullName>
    </submittedName>
</protein>
<dbReference type="SUPFAM" id="SSF47592">
    <property type="entry name" value="SWIB/MDM2 domain"/>
    <property type="match status" value="1"/>
</dbReference>
<reference evidence="3" key="1">
    <citation type="submission" date="2019-10" db="EMBL/GenBank/DDBJ databases">
        <authorList>
            <person name="Zhang R."/>
            <person name="Pan Y."/>
            <person name="Wang J."/>
            <person name="Ma R."/>
            <person name="Yu S."/>
        </authorList>
    </citation>
    <scope>NUCLEOTIDE SEQUENCE</scope>
    <source>
        <strain evidence="3">LA-IB0</strain>
        <tissue evidence="3">Leaf</tissue>
    </source>
</reference>
<name>A0AAV6WEG4_9LAMI</name>
<dbReference type="Pfam" id="PF03126">
    <property type="entry name" value="Plus-3"/>
    <property type="match status" value="1"/>
</dbReference>
<dbReference type="InterPro" id="IPR036885">
    <property type="entry name" value="SWIB_MDM2_dom_sf"/>
</dbReference>
<dbReference type="EMBL" id="WHWC01000015">
    <property type="protein sequence ID" value="KAG8368901.1"/>
    <property type="molecule type" value="Genomic_DNA"/>
</dbReference>
<evidence type="ECO:0000259" key="2">
    <source>
        <dbReference type="PROSITE" id="PS51925"/>
    </source>
</evidence>
<dbReference type="PROSITE" id="PS51360">
    <property type="entry name" value="PLUS3"/>
    <property type="match status" value="1"/>
</dbReference>
<dbReference type="Gene3D" id="1.10.245.10">
    <property type="entry name" value="SWIB/MDM2 domain"/>
    <property type="match status" value="1"/>
</dbReference>
<organism evidence="3 4">
    <name type="scientific">Buddleja alternifolia</name>
    <dbReference type="NCBI Taxonomy" id="168488"/>
    <lineage>
        <taxon>Eukaryota</taxon>
        <taxon>Viridiplantae</taxon>
        <taxon>Streptophyta</taxon>
        <taxon>Embryophyta</taxon>
        <taxon>Tracheophyta</taxon>
        <taxon>Spermatophyta</taxon>
        <taxon>Magnoliopsida</taxon>
        <taxon>eudicotyledons</taxon>
        <taxon>Gunneridae</taxon>
        <taxon>Pentapetalae</taxon>
        <taxon>asterids</taxon>
        <taxon>lamiids</taxon>
        <taxon>Lamiales</taxon>
        <taxon>Scrophulariaceae</taxon>
        <taxon>Buddlejeae</taxon>
        <taxon>Buddleja</taxon>
    </lineage>
</organism>
<dbReference type="Gene3D" id="3.30.1490.40">
    <property type="match status" value="1"/>
</dbReference>
<keyword evidence="4" id="KW-1185">Reference proteome</keyword>
<proteinExistence type="predicted"/>
<dbReference type="PANTHER" id="PTHR46851">
    <property type="entry name" value="OS01G0884500 PROTEIN"/>
    <property type="match status" value="1"/>
</dbReference>
<accession>A0AAV6WEG4</accession>
<evidence type="ECO:0000259" key="1">
    <source>
        <dbReference type="PROSITE" id="PS51360"/>
    </source>
</evidence>
<dbReference type="Proteomes" id="UP000826271">
    <property type="component" value="Unassembled WGS sequence"/>
</dbReference>